<evidence type="ECO:0000313" key="2">
    <source>
        <dbReference type="EMBL" id="UZJ29800.1"/>
    </source>
</evidence>
<gene>
    <name evidence="2" type="ORF">OJ254_04295</name>
</gene>
<evidence type="ECO:0000256" key="1">
    <source>
        <dbReference type="SAM" id="MobiDB-lite"/>
    </source>
</evidence>
<organism evidence="2 3">
    <name type="scientific">Streptomyces endophytica</name>
    <dbReference type="NCBI Taxonomy" id="2991496"/>
    <lineage>
        <taxon>Bacteria</taxon>
        <taxon>Bacillati</taxon>
        <taxon>Actinomycetota</taxon>
        <taxon>Actinomycetes</taxon>
        <taxon>Kitasatosporales</taxon>
        <taxon>Streptomycetaceae</taxon>
        <taxon>Streptomyces</taxon>
    </lineage>
</organism>
<sequence>MTIATVGVTAAVTTRAMTSAMTFDRRESAHTAPNGEDGNSRFRQGP</sequence>
<proteinExistence type="predicted"/>
<accession>A0ABY6P8V0</accession>
<dbReference type="Proteomes" id="UP001164959">
    <property type="component" value="Chromosome"/>
</dbReference>
<name>A0ABY6P8V0_9ACTN</name>
<protein>
    <submittedName>
        <fullName evidence="2">Uncharacterized protein</fullName>
    </submittedName>
</protein>
<keyword evidence="3" id="KW-1185">Reference proteome</keyword>
<dbReference type="EMBL" id="CP110636">
    <property type="protein sequence ID" value="UZJ29800.1"/>
    <property type="molecule type" value="Genomic_DNA"/>
</dbReference>
<dbReference type="RefSeq" id="WP_265361311.1">
    <property type="nucleotide sequence ID" value="NZ_CP110636.1"/>
</dbReference>
<reference evidence="2" key="1">
    <citation type="submission" date="2022-11" db="EMBL/GenBank/DDBJ databases">
        <title>Identification and genomic analyses of a novel endophytic actinobacterium Streptomyces endophytica sp. nov. with potential for biocontrol of Yam anthracnose.</title>
        <authorList>
            <person name="Huang X."/>
        </authorList>
    </citation>
    <scope>NUCLEOTIDE SEQUENCE</scope>
    <source>
        <strain evidence="2">HNM0140</strain>
    </source>
</reference>
<evidence type="ECO:0000313" key="3">
    <source>
        <dbReference type="Proteomes" id="UP001164959"/>
    </source>
</evidence>
<feature type="region of interest" description="Disordered" evidence="1">
    <location>
        <begin position="19"/>
        <end position="46"/>
    </location>
</feature>